<dbReference type="SUPFAM" id="SSF52317">
    <property type="entry name" value="Class I glutamine amidotransferase-like"/>
    <property type="match status" value="1"/>
</dbReference>
<proteinExistence type="predicted"/>
<dbReference type="PANTHER" id="PTHR43130">
    <property type="entry name" value="ARAC-FAMILY TRANSCRIPTIONAL REGULATOR"/>
    <property type="match status" value="1"/>
</dbReference>
<organism evidence="2 3">
    <name type="scientific">Echria macrotheca</name>
    <dbReference type="NCBI Taxonomy" id="438768"/>
    <lineage>
        <taxon>Eukaryota</taxon>
        <taxon>Fungi</taxon>
        <taxon>Dikarya</taxon>
        <taxon>Ascomycota</taxon>
        <taxon>Pezizomycotina</taxon>
        <taxon>Sordariomycetes</taxon>
        <taxon>Sordariomycetidae</taxon>
        <taxon>Sordariales</taxon>
        <taxon>Schizotheciaceae</taxon>
        <taxon>Echria</taxon>
    </lineage>
</organism>
<dbReference type="EMBL" id="MU839834">
    <property type="protein sequence ID" value="KAK1755162.1"/>
    <property type="molecule type" value="Genomic_DNA"/>
</dbReference>
<reference evidence="2" key="1">
    <citation type="submission" date="2023-06" db="EMBL/GenBank/DDBJ databases">
        <title>Genome-scale phylogeny and comparative genomics of the fungal order Sordariales.</title>
        <authorList>
            <consortium name="Lawrence Berkeley National Laboratory"/>
            <person name="Hensen N."/>
            <person name="Bonometti L."/>
            <person name="Westerberg I."/>
            <person name="Brannstrom I.O."/>
            <person name="Guillou S."/>
            <person name="Cros-Aarteil S."/>
            <person name="Calhoun S."/>
            <person name="Haridas S."/>
            <person name="Kuo A."/>
            <person name="Mondo S."/>
            <person name="Pangilinan J."/>
            <person name="Riley R."/>
            <person name="Labutti K."/>
            <person name="Andreopoulos B."/>
            <person name="Lipzen A."/>
            <person name="Chen C."/>
            <person name="Yanf M."/>
            <person name="Daum C."/>
            <person name="Ng V."/>
            <person name="Clum A."/>
            <person name="Steindorff A."/>
            <person name="Ohm R."/>
            <person name="Martin F."/>
            <person name="Silar P."/>
            <person name="Natvig D."/>
            <person name="Lalanne C."/>
            <person name="Gautier V."/>
            <person name="Ament-Velasquez S.L."/>
            <person name="Kruys A."/>
            <person name="Hutchinson M.I."/>
            <person name="Powell A.J."/>
            <person name="Barry K."/>
            <person name="Miller A.N."/>
            <person name="Grigoriev I.V."/>
            <person name="Debuchy R."/>
            <person name="Gladieux P."/>
            <person name="Thoren M.H."/>
            <person name="Johannesson H."/>
        </authorList>
    </citation>
    <scope>NUCLEOTIDE SEQUENCE</scope>
    <source>
        <strain evidence="2">PSN4</strain>
    </source>
</reference>
<dbReference type="AlphaFoldDB" id="A0AAJ0BBV5"/>
<keyword evidence="3" id="KW-1185">Reference proteome</keyword>
<evidence type="ECO:0000313" key="2">
    <source>
        <dbReference type="EMBL" id="KAK1755162.1"/>
    </source>
</evidence>
<keyword evidence="2" id="KW-0315">Glutamine amidotransferase</keyword>
<dbReference type="Proteomes" id="UP001239445">
    <property type="component" value="Unassembled WGS sequence"/>
</dbReference>
<dbReference type="InterPro" id="IPR029062">
    <property type="entry name" value="Class_I_gatase-like"/>
</dbReference>
<feature type="domain" description="DJ-1/PfpI" evidence="1">
    <location>
        <begin position="59"/>
        <end position="199"/>
    </location>
</feature>
<dbReference type="Gene3D" id="3.40.50.880">
    <property type="match status" value="1"/>
</dbReference>
<sequence>MGANDDSTTRPTCHIGVFLPVGSQLLDMACIDIFATMSYEYFSVLGDMAPPPILKLAPSVKISYISTVQPDEFIEMTANLKIRCTHHLSDPEVQPGKLDVVLVPGPDPRSVYDEASLAWLRGHAVYEKVDVLSVCTGIYICGEAGLLKGKRVCGPRGLQKELKARFEGATWAGKEMRWVQDGNFWSCGGVTNGNDLVSAYCRQSRFFSGPVAEFGLALTDTGDRGQRYDKGQTAFTLGIVWQVLKALVLGFGKKKPE</sequence>
<evidence type="ECO:0000259" key="1">
    <source>
        <dbReference type="Pfam" id="PF01965"/>
    </source>
</evidence>
<dbReference type="PANTHER" id="PTHR43130:SF7">
    <property type="entry name" value="DJ-1_PFPI DOMAIN-CONTAINING PROTEIN"/>
    <property type="match status" value="1"/>
</dbReference>
<accession>A0AAJ0BBV5</accession>
<dbReference type="InterPro" id="IPR002818">
    <property type="entry name" value="DJ-1/PfpI"/>
</dbReference>
<comment type="caution">
    <text evidence="2">The sequence shown here is derived from an EMBL/GenBank/DDBJ whole genome shotgun (WGS) entry which is preliminary data.</text>
</comment>
<dbReference type="InterPro" id="IPR052158">
    <property type="entry name" value="INH-QAR"/>
</dbReference>
<name>A0AAJ0BBV5_9PEZI</name>
<dbReference type="Pfam" id="PF01965">
    <property type="entry name" value="DJ-1_PfpI"/>
    <property type="match status" value="1"/>
</dbReference>
<evidence type="ECO:0000313" key="3">
    <source>
        <dbReference type="Proteomes" id="UP001239445"/>
    </source>
</evidence>
<protein>
    <submittedName>
        <fullName evidence="2">Class I glutamine amidotransferase-like protein</fullName>
    </submittedName>
</protein>
<gene>
    <name evidence="2" type="ORF">QBC47DRAFT_414064</name>
</gene>